<dbReference type="AlphaFoldDB" id="A0A7J7KPM4"/>
<keyword evidence="2" id="KW-1185">Reference proteome</keyword>
<sequence>MIIASQSFVPVNYCKVRQPRALVGELEKGRIGIACFHSYNNIRLLSSVGDFPNAITNFSASILLNC</sequence>
<name>A0A7J7KPM4_BUGNE</name>
<dbReference type="EMBL" id="VXIV02000179">
    <property type="protein sequence ID" value="KAF6040134.1"/>
    <property type="molecule type" value="Genomic_DNA"/>
</dbReference>
<evidence type="ECO:0000313" key="2">
    <source>
        <dbReference type="Proteomes" id="UP000593567"/>
    </source>
</evidence>
<reference evidence="1" key="1">
    <citation type="submission" date="2020-06" db="EMBL/GenBank/DDBJ databases">
        <title>Draft genome of Bugula neritina, a colonial animal packing powerful symbionts and potential medicines.</title>
        <authorList>
            <person name="Rayko M."/>
        </authorList>
    </citation>
    <scope>NUCLEOTIDE SEQUENCE [LARGE SCALE GENOMIC DNA]</scope>
    <source>
        <strain evidence="1">Kwan_BN1</strain>
    </source>
</reference>
<organism evidence="1 2">
    <name type="scientific">Bugula neritina</name>
    <name type="common">Brown bryozoan</name>
    <name type="synonym">Sertularia neritina</name>
    <dbReference type="NCBI Taxonomy" id="10212"/>
    <lineage>
        <taxon>Eukaryota</taxon>
        <taxon>Metazoa</taxon>
        <taxon>Spiralia</taxon>
        <taxon>Lophotrochozoa</taxon>
        <taxon>Bryozoa</taxon>
        <taxon>Gymnolaemata</taxon>
        <taxon>Cheilostomatida</taxon>
        <taxon>Flustrina</taxon>
        <taxon>Buguloidea</taxon>
        <taxon>Bugulidae</taxon>
        <taxon>Bugula</taxon>
    </lineage>
</organism>
<comment type="caution">
    <text evidence="1">The sequence shown here is derived from an EMBL/GenBank/DDBJ whole genome shotgun (WGS) entry which is preliminary data.</text>
</comment>
<accession>A0A7J7KPM4</accession>
<proteinExistence type="predicted"/>
<evidence type="ECO:0000313" key="1">
    <source>
        <dbReference type="EMBL" id="KAF6040134.1"/>
    </source>
</evidence>
<gene>
    <name evidence="1" type="ORF">EB796_001555</name>
</gene>
<dbReference type="Proteomes" id="UP000593567">
    <property type="component" value="Unassembled WGS sequence"/>
</dbReference>
<protein>
    <submittedName>
        <fullName evidence="1">Uncharacterized protein</fullName>
    </submittedName>
</protein>